<protein>
    <recommendedName>
        <fullName evidence="2">Inhibitor I9 domain-containing protein</fullName>
    </recommendedName>
</protein>
<dbReference type="InterPro" id="IPR037045">
    <property type="entry name" value="S8pro/Inhibitor_I9_sf"/>
</dbReference>
<dbReference type="GO" id="GO:0042144">
    <property type="term" value="P:vacuole fusion, non-autophagic"/>
    <property type="evidence" value="ECO:0007669"/>
    <property type="project" value="TreeGrafter"/>
</dbReference>
<dbReference type="AlphaFoldDB" id="A0A507FFR9"/>
<dbReference type="PANTHER" id="PTHR28288:SF2">
    <property type="entry name" value="PROTEASE B INHIBITOR 2"/>
    <property type="match status" value="1"/>
</dbReference>
<evidence type="ECO:0000259" key="2">
    <source>
        <dbReference type="Pfam" id="PF05922"/>
    </source>
</evidence>
<gene>
    <name evidence="3" type="ORF">CcCBS67573_g03518</name>
</gene>
<dbReference type="GO" id="GO:0004866">
    <property type="term" value="F:endopeptidase inhibitor activity"/>
    <property type="evidence" value="ECO:0007669"/>
    <property type="project" value="TreeGrafter"/>
</dbReference>
<dbReference type="OrthoDB" id="5518345at2759"/>
<dbReference type="Pfam" id="PF05922">
    <property type="entry name" value="Inhibitor_I9"/>
    <property type="match status" value="1"/>
</dbReference>
<dbReference type="EMBL" id="QEAP01000090">
    <property type="protein sequence ID" value="TPX75201.1"/>
    <property type="molecule type" value="Genomic_DNA"/>
</dbReference>
<reference evidence="3 4" key="1">
    <citation type="journal article" date="2019" name="Sci. Rep.">
        <title>Comparative genomics of chytrid fungi reveal insights into the obligate biotrophic and pathogenic lifestyle of Synchytrium endobioticum.</title>
        <authorList>
            <person name="van de Vossenberg B.T.L.H."/>
            <person name="Warris S."/>
            <person name="Nguyen H.D.T."/>
            <person name="van Gent-Pelzer M.P.E."/>
            <person name="Joly D.L."/>
            <person name="van de Geest H.C."/>
            <person name="Bonants P.J.M."/>
            <person name="Smith D.S."/>
            <person name="Levesque C.A."/>
            <person name="van der Lee T.A.J."/>
        </authorList>
    </citation>
    <scope>NUCLEOTIDE SEQUENCE [LARGE SCALE GENOMIC DNA]</scope>
    <source>
        <strain evidence="3 4">CBS 675.73</strain>
    </source>
</reference>
<name>A0A507FFR9_9FUNG</name>
<dbReference type="Gene3D" id="3.30.70.80">
    <property type="entry name" value="Peptidase S8 propeptide/proteinase inhibitor I9"/>
    <property type="match status" value="1"/>
</dbReference>
<dbReference type="SUPFAM" id="SSF54897">
    <property type="entry name" value="Protease propeptides/inhibitors"/>
    <property type="match status" value="1"/>
</dbReference>
<sequence length="81" mass="8404">MHSASKIIVLFKEGTAADVVEAAAQKIISNGGSIGHRYSTTMIGFAATVPDSVLSALNDDVHIESIEADGEVSTLFKAKGN</sequence>
<dbReference type="InterPro" id="IPR052471">
    <property type="entry name" value="PBI_I9"/>
</dbReference>
<dbReference type="InterPro" id="IPR010259">
    <property type="entry name" value="S8pro/Inhibitor_I9"/>
</dbReference>
<comment type="caution">
    <text evidence="3">The sequence shown here is derived from an EMBL/GenBank/DDBJ whole genome shotgun (WGS) entry which is preliminary data.</text>
</comment>
<keyword evidence="4" id="KW-1185">Reference proteome</keyword>
<dbReference type="Proteomes" id="UP000320333">
    <property type="component" value="Unassembled WGS sequence"/>
</dbReference>
<dbReference type="PANTHER" id="PTHR28288">
    <property type="entry name" value="PROTEASE B INHIBITOR 2"/>
    <property type="match status" value="1"/>
</dbReference>
<evidence type="ECO:0000313" key="4">
    <source>
        <dbReference type="Proteomes" id="UP000320333"/>
    </source>
</evidence>
<proteinExistence type="inferred from homology"/>
<comment type="similarity">
    <text evidence="1">Belongs to the protease inhibitor I9 family.</text>
</comment>
<feature type="domain" description="Inhibitor I9" evidence="2">
    <location>
        <begin position="26"/>
        <end position="74"/>
    </location>
</feature>
<organism evidence="3 4">
    <name type="scientific">Chytriomyces confervae</name>
    <dbReference type="NCBI Taxonomy" id="246404"/>
    <lineage>
        <taxon>Eukaryota</taxon>
        <taxon>Fungi</taxon>
        <taxon>Fungi incertae sedis</taxon>
        <taxon>Chytridiomycota</taxon>
        <taxon>Chytridiomycota incertae sedis</taxon>
        <taxon>Chytridiomycetes</taxon>
        <taxon>Chytridiales</taxon>
        <taxon>Chytriomycetaceae</taxon>
        <taxon>Chytriomyces</taxon>
    </lineage>
</organism>
<evidence type="ECO:0000313" key="3">
    <source>
        <dbReference type="EMBL" id="TPX75201.1"/>
    </source>
</evidence>
<evidence type="ECO:0000256" key="1">
    <source>
        <dbReference type="ARBA" id="ARBA00038069"/>
    </source>
</evidence>
<accession>A0A507FFR9</accession>